<accession>A0A0H3PAE9</accession>
<evidence type="ECO:0000313" key="2">
    <source>
        <dbReference type="EMBL" id="EAQ72618.1"/>
    </source>
</evidence>
<evidence type="ECO:0000256" key="1">
    <source>
        <dbReference type="SAM" id="Phobius"/>
    </source>
</evidence>
<keyword evidence="1" id="KW-0812">Transmembrane</keyword>
<keyword evidence="1" id="KW-0472">Membrane</keyword>
<dbReference type="RefSeq" id="WP_002869204.1">
    <property type="nucleotide sequence ID" value="NC_008787.1"/>
</dbReference>
<dbReference type="KEGG" id="cjj:CJJ81176_1477"/>
<dbReference type="eggNOG" id="ENOG50318Q0">
    <property type="taxonomic scope" value="Bacteria"/>
</dbReference>
<dbReference type="Proteomes" id="UP000000646">
    <property type="component" value="Chromosome"/>
</dbReference>
<protein>
    <recommendedName>
        <fullName evidence="4">TPM domain-containing protein</fullName>
    </recommendedName>
</protein>
<dbReference type="EMBL" id="CP000538">
    <property type="protein sequence ID" value="EAQ72618.1"/>
    <property type="molecule type" value="Genomic_DNA"/>
</dbReference>
<evidence type="ECO:0000313" key="3">
    <source>
        <dbReference type="Proteomes" id="UP000000646"/>
    </source>
</evidence>
<feature type="transmembrane region" description="Helical" evidence="1">
    <location>
        <begin position="171"/>
        <end position="188"/>
    </location>
</feature>
<gene>
    <name evidence="2" type="ordered locus">CJJ81176_1477</name>
</gene>
<keyword evidence="1" id="KW-1133">Transmembrane helix</keyword>
<dbReference type="HOGENOM" id="CLU_103368_1_0_7"/>
<organism evidence="2 3">
    <name type="scientific">Campylobacter jejuni subsp. jejuni serotype O:23/36 (strain 81-176)</name>
    <dbReference type="NCBI Taxonomy" id="354242"/>
    <lineage>
        <taxon>Bacteria</taxon>
        <taxon>Pseudomonadati</taxon>
        <taxon>Campylobacterota</taxon>
        <taxon>Epsilonproteobacteria</taxon>
        <taxon>Campylobacterales</taxon>
        <taxon>Campylobacteraceae</taxon>
        <taxon>Campylobacter</taxon>
    </lineage>
</organism>
<sequence>MKKILQDGFFLAIFFFVLLPSRVFALDAVLFNENILSQKVSNEINLIGKELYQKSNIFIGVMVGDKTEIETLLNKQKELPQSYILLLLSKNSHKVDIVGSKGTLALIDKEAVLSPYPGTGSILPILATNKGDIYNAAILNGYADIVDRVAKSLGLQLEHSIGNANRDTINILRILIYGFICFALLYYAQRRIKRKKNVRN</sequence>
<evidence type="ECO:0008006" key="4">
    <source>
        <dbReference type="Google" id="ProtNLM"/>
    </source>
</evidence>
<reference evidence="3" key="1">
    <citation type="submission" date="2006-12" db="EMBL/GenBank/DDBJ databases">
        <authorList>
            <person name="Fouts D.E."/>
            <person name="Nelson K.E."/>
            <person name="Sebastian Y."/>
        </authorList>
    </citation>
    <scope>NUCLEOTIDE SEQUENCE [LARGE SCALE GENOMIC DNA]</scope>
    <source>
        <strain evidence="3">81-176</strain>
    </source>
</reference>
<dbReference type="AlphaFoldDB" id="A0A0H3PAE9"/>
<name>A0A0H3PAE9_CAMJJ</name>
<proteinExistence type="predicted"/>